<name>A0ACD4CYQ7_9HYPH</name>
<protein>
    <submittedName>
        <fullName evidence="1">Dienelactone hydrolase</fullName>
    </submittedName>
</protein>
<accession>A0ACD4CYQ7</accession>
<keyword evidence="1" id="KW-0378">Hydrolase</keyword>
<reference evidence="1" key="1">
    <citation type="submission" date="2022-09" db="EMBL/GenBank/DDBJ databases">
        <title>Interaction between co-microsymbionts with complementary sets of symbiotic genes in legume-rhizobium systems.</title>
        <authorList>
            <person name="Safronova V."/>
            <person name="Sazanova A."/>
            <person name="Afonin A."/>
            <person name="Chirak E."/>
        </authorList>
    </citation>
    <scope>NUCLEOTIDE SEQUENCE</scope>
    <source>
        <strain evidence="1">A18/3m</strain>
    </source>
</reference>
<proteinExistence type="predicted"/>
<sequence>MRSFFFTITLLMTCSISAAWAQTAPFHAGIARIPVSAEEAFDTLVWYPTQAKEVPWQAGPFATPASRDAAVASGRFPVVLLSHGGGQTGGSPLLLRALSAYLARQGFIVVAPFHGKTRLLARPFQVKAAFDAIMADPRFKQHAIPDKLGMLGFSLGGAVALGISGGIPNFKELATYCSAHPDDVQSCRAGPGGDRKAVPAPQAQSAAKAPPIPRLPVRGLVLLDPFGVLFDRAGLTAVNMPVLLFRPEQSKLGEENTRVLATGLPQPPKLQHVPGGHFIFTDICPPPLKAEAPELCEDAQGVDRAAIHSEVEAQVAKFFRDNL</sequence>
<evidence type="ECO:0000313" key="2">
    <source>
        <dbReference type="Proteomes" id="UP001061991"/>
    </source>
</evidence>
<geneLocation type="plasmid" evidence="1 2">
    <name>p_unnamed1</name>
</geneLocation>
<gene>
    <name evidence="1" type="ORF">N8E88_12010</name>
</gene>
<keyword evidence="2" id="KW-1185">Reference proteome</keyword>
<organism evidence="1 2">
    <name type="scientific">Phyllobacterium zundukense</name>
    <dbReference type="NCBI Taxonomy" id="1867719"/>
    <lineage>
        <taxon>Bacteria</taxon>
        <taxon>Pseudomonadati</taxon>
        <taxon>Pseudomonadota</taxon>
        <taxon>Alphaproteobacteria</taxon>
        <taxon>Hyphomicrobiales</taxon>
        <taxon>Phyllobacteriaceae</taxon>
        <taxon>Phyllobacterium</taxon>
    </lineage>
</organism>
<dbReference type="EMBL" id="CP104972">
    <property type="protein sequence ID" value="UXN58696.1"/>
    <property type="molecule type" value="Genomic_DNA"/>
</dbReference>
<dbReference type="Proteomes" id="UP001061991">
    <property type="component" value="Plasmid p_unnamed1"/>
</dbReference>
<evidence type="ECO:0000313" key="1">
    <source>
        <dbReference type="EMBL" id="UXN58696.1"/>
    </source>
</evidence>
<keyword evidence="1" id="KW-0614">Plasmid</keyword>